<feature type="compositionally biased region" description="Low complexity" evidence="8">
    <location>
        <begin position="935"/>
        <end position="952"/>
    </location>
</feature>
<dbReference type="Pfam" id="PF04082">
    <property type="entry name" value="Fungal_trans"/>
    <property type="match status" value="1"/>
</dbReference>
<feature type="region of interest" description="Disordered" evidence="8">
    <location>
        <begin position="926"/>
        <end position="963"/>
    </location>
</feature>
<dbReference type="GO" id="GO:0005634">
    <property type="term" value="C:nucleus"/>
    <property type="evidence" value="ECO:0007669"/>
    <property type="project" value="UniProtKB-SubCell"/>
</dbReference>
<comment type="caution">
    <text evidence="10">The sequence shown here is derived from an EMBL/GenBank/DDBJ whole genome shotgun (WGS) entry which is preliminary data.</text>
</comment>
<feature type="region of interest" description="Disordered" evidence="8">
    <location>
        <begin position="716"/>
        <end position="846"/>
    </location>
</feature>
<dbReference type="CDD" id="cd00067">
    <property type="entry name" value="GAL4"/>
    <property type="match status" value="1"/>
</dbReference>
<comment type="subcellular location">
    <subcellularLocation>
        <location evidence="1">Nucleus</location>
    </subcellularLocation>
</comment>
<dbReference type="OrthoDB" id="422427at2759"/>
<dbReference type="InterPro" id="IPR051711">
    <property type="entry name" value="Stress_Response_Reg"/>
</dbReference>
<reference evidence="11" key="1">
    <citation type="journal article" date="2014" name="Genome Announc.">
        <title>Genome sequence and annotation of Acremonium chrysogenum, producer of the beta-lactam antibiotic cephalosporin C.</title>
        <authorList>
            <person name="Terfehr D."/>
            <person name="Dahlmann T.A."/>
            <person name="Specht T."/>
            <person name="Zadra I."/>
            <person name="Kuernsteiner H."/>
            <person name="Kueck U."/>
        </authorList>
    </citation>
    <scope>NUCLEOTIDE SEQUENCE [LARGE SCALE GENOMIC DNA]</scope>
    <source>
        <strain evidence="11">ATCC 11550 / CBS 779.69 / DSM 880 / IAM 14645 / JCM 23072 / IMI 49137</strain>
    </source>
</reference>
<evidence type="ECO:0000256" key="2">
    <source>
        <dbReference type="ARBA" id="ARBA00022723"/>
    </source>
</evidence>
<feature type="compositionally biased region" description="Low complexity" evidence="8">
    <location>
        <begin position="806"/>
        <end position="820"/>
    </location>
</feature>
<dbReference type="InterPro" id="IPR007219">
    <property type="entry name" value="XnlR_reg_dom"/>
</dbReference>
<dbReference type="InterPro" id="IPR001138">
    <property type="entry name" value="Zn2Cys6_DnaBD"/>
</dbReference>
<keyword evidence="3" id="KW-0862">Zinc</keyword>
<evidence type="ECO:0000313" key="11">
    <source>
        <dbReference type="Proteomes" id="UP000029964"/>
    </source>
</evidence>
<dbReference type="Gene3D" id="4.10.240.10">
    <property type="entry name" value="Zn(2)-C6 fungal-type DNA-binding domain"/>
    <property type="match status" value="1"/>
</dbReference>
<dbReference type="InterPro" id="IPR036864">
    <property type="entry name" value="Zn2-C6_fun-type_DNA-bd_sf"/>
</dbReference>
<gene>
    <name evidence="10" type="ORF">ACRE_068200</name>
</gene>
<evidence type="ECO:0000259" key="9">
    <source>
        <dbReference type="PROSITE" id="PS50048"/>
    </source>
</evidence>
<dbReference type="Proteomes" id="UP000029964">
    <property type="component" value="Unassembled WGS sequence"/>
</dbReference>
<dbReference type="SMART" id="SM00066">
    <property type="entry name" value="GAL4"/>
    <property type="match status" value="1"/>
</dbReference>
<dbReference type="GO" id="GO:0008270">
    <property type="term" value="F:zinc ion binding"/>
    <property type="evidence" value="ECO:0007669"/>
    <property type="project" value="InterPro"/>
</dbReference>
<keyword evidence="11" id="KW-1185">Reference proteome</keyword>
<dbReference type="AlphaFoldDB" id="A0A086SZB5"/>
<evidence type="ECO:0000256" key="1">
    <source>
        <dbReference type="ARBA" id="ARBA00004123"/>
    </source>
</evidence>
<keyword evidence="7" id="KW-0539">Nucleus</keyword>
<keyword evidence="5" id="KW-0238">DNA-binding</keyword>
<dbReference type="PANTHER" id="PTHR47540">
    <property type="entry name" value="THIAMINE REPRESSIBLE GENES REGULATORY PROTEIN THI5"/>
    <property type="match status" value="1"/>
</dbReference>
<dbReference type="STRING" id="857340.A0A086SZB5"/>
<evidence type="ECO:0000256" key="4">
    <source>
        <dbReference type="ARBA" id="ARBA00023015"/>
    </source>
</evidence>
<dbReference type="GO" id="GO:0000981">
    <property type="term" value="F:DNA-binding transcription factor activity, RNA polymerase II-specific"/>
    <property type="evidence" value="ECO:0007669"/>
    <property type="project" value="InterPro"/>
</dbReference>
<dbReference type="EMBL" id="JPKY01000094">
    <property type="protein sequence ID" value="KFH42447.1"/>
    <property type="molecule type" value="Genomic_DNA"/>
</dbReference>
<dbReference type="Pfam" id="PF00172">
    <property type="entry name" value="Zn_clus"/>
    <property type="match status" value="1"/>
</dbReference>
<evidence type="ECO:0000256" key="5">
    <source>
        <dbReference type="ARBA" id="ARBA00023125"/>
    </source>
</evidence>
<evidence type="ECO:0000256" key="6">
    <source>
        <dbReference type="ARBA" id="ARBA00023163"/>
    </source>
</evidence>
<evidence type="ECO:0000256" key="7">
    <source>
        <dbReference type="ARBA" id="ARBA00023242"/>
    </source>
</evidence>
<proteinExistence type="predicted"/>
<name>A0A086SZB5_HAPC1</name>
<keyword evidence="6" id="KW-0804">Transcription</keyword>
<keyword evidence="4" id="KW-0805">Transcription regulation</keyword>
<accession>A0A086SZB5</accession>
<dbReference type="CDD" id="cd12148">
    <property type="entry name" value="fungal_TF_MHR"/>
    <property type="match status" value="1"/>
</dbReference>
<sequence length="994" mass="110027">MREPSLEPLPSPPTGNGTMANMDKAGVSAEMSEDDGGLSGHDWSVPGAASPAGSDSEPDIPAEGGADPPSQPIQKRRRVTRACDECRRKKIKCDGKQPCTHCSVYSYECTYDKPSNRRRNPAPQYIEALEGRLQRAETLLRKFMPDVDLADPNLDPAVQQEFHNREQARARAANKLHPGQHPPPPPSSSSSNDAQLVSMIDSAGQLDIDDKGGWDFHGISSGSVFLKRMKEHFRGKLGPSTKIPFSTRSDRPQGLTNLDPPTPAGQTPFSSASTYAELPSKEVTRNLCYYSLSCATCLVRIVHIPSFYEKLDTIYDRPIDSLNQEETHFLGLVYAVLALGCMYDSLDGASPSKMAYKEATDEGMKYYKASRALLQDITECRDLTSLQALLFIILFLQATSNLSACYAFVGIALRSAFRIGLHRHLQHEQIDTIEDETRRRVFYVIRQMDIYVSTLLGFPLMLNSDDIDQPYPTEVDDEYISPTMILQPPPGSSSFYVAFNAHTRLMEILAKITKHVYPLKGSSQSVKSGSSGRSNSSYSVSYSRIKEIEADLHLWYEQLPERWRPSPDGDIEVVRVRHLLRFVYAHVQLVLYRPFLHYVSPRLGQGTKVDELSYACAAAAISVSRNIVHIGLEIRKQRVLSGPYWFMLYTEFFAVLSLVFYVIENPEKPGSAEVLADARAGRQMIADLADKSLSADKVTNALKVLFDQLPDKLDSALQSQVPNKKRPAPAGGKAGPVPMFPAGRQSSVSSQRNEELARARNGGRPTPAFGTPPSGGSADAIPHMDPRFQEPSFTSGMPDLVGFEMGSRATSGSPSTGSSSHQQGYPGRQPSSSHNPVHKLDDIMFPSDDPFAYPNQPMMELGFQAPVSMSGGQHPQENSQFFMPTSMGEMDNQLLGQPPPYMIQHPEGQPGLEFSTMYDPNLYNVPMGQHPPSTPQQHMQPHPGQPMGQPRRAQPRRAQPRRQERRIDQIFTENGMQADWGGFFGSGRGVFQGL</sequence>
<evidence type="ECO:0000313" key="10">
    <source>
        <dbReference type="EMBL" id="KFH42447.1"/>
    </source>
</evidence>
<feature type="region of interest" description="Disordered" evidence="8">
    <location>
        <begin position="1"/>
        <end position="81"/>
    </location>
</feature>
<dbReference type="HOGENOM" id="CLU_010084_0_0_1"/>
<feature type="region of interest" description="Disordered" evidence="8">
    <location>
        <begin position="237"/>
        <end position="272"/>
    </location>
</feature>
<dbReference type="GO" id="GO:0043565">
    <property type="term" value="F:sequence-specific DNA binding"/>
    <property type="evidence" value="ECO:0007669"/>
    <property type="project" value="TreeGrafter"/>
</dbReference>
<feature type="domain" description="Zn(2)-C6 fungal-type" evidence="9">
    <location>
        <begin position="82"/>
        <end position="111"/>
    </location>
</feature>
<evidence type="ECO:0000256" key="3">
    <source>
        <dbReference type="ARBA" id="ARBA00022833"/>
    </source>
</evidence>
<protein>
    <submittedName>
        <fullName evidence="10">Activator of stress genes-like protein</fullName>
    </submittedName>
</protein>
<dbReference type="SUPFAM" id="SSF57701">
    <property type="entry name" value="Zn2/Cys6 DNA-binding domain"/>
    <property type="match status" value="1"/>
</dbReference>
<organism evidence="10 11">
    <name type="scientific">Hapsidospora chrysogenum (strain ATCC 11550 / CBS 779.69 / DSM 880 / IAM 14645 / JCM 23072 / IMI 49137)</name>
    <name type="common">Acremonium chrysogenum</name>
    <dbReference type="NCBI Taxonomy" id="857340"/>
    <lineage>
        <taxon>Eukaryota</taxon>
        <taxon>Fungi</taxon>
        <taxon>Dikarya</taxon>
        <taxon>Ascomycota</taxon>
        <taxon>Pezizomycotina</taxon>
        <taxon>Sordariomycetes</taxon>
        <taxon>Hypocreomycetidae</taxon>
        <taxon>Hypocreales</taxon>
        <taxon>Bionectriaceae</taxon>
        <taxon>Hapsidospora</taxon>
    </lineage>
</organism>
<dbReference type="GO" id="GO:0045944">
    <property type="term" value="P:positive regulation of transcription by RNA polymerase II"/>
    <property type="evidence" value="ECO:0007669"/>
    <property type="project" value="TreeGrafter"/>
</dbReference>
<dbReference type="SMART" id="SM00906">
    <property type="entry name" value="Fungal_trans"/>
    <property type="match status" value="1"/>
</dbReference>
<dbReference type="GO" id="GO:0006351">
    <property type="term" value="P:DNA-templated transcription"/>
    <property type="evidence" value="ECO:0007669"/>
    <property type="project" value="InterPro"/>
</dbReference>
<dbReference type="PROSITE" id="PS00463">
    <property type="entry name" value="ZN2_CY6_FUNGAL_1"/>
    <property type="match status" value="1"/>
</dbReference>
<dbReference type="PANTHER" id="PTHR47540:SF1">
    <property type="entry name" value="ACTIVATOR OF STRESS GENES 1-RELATED"/>
    <property type="match status" value="1"/>
</dbReference>
<feature type="region of interest" description="Disordered" evidence="8">
    <location>
        <begin position="164"/>
        <end position="193"/>
    </location>
</feature>
<dbReference type="PROSITE" id="PS50048">
    <property type="entry name" value="ZN2_CY6_FUNGAL_2"/>
    <property type="match status" value="1"/>
</dbReference>
<evidence type="ECO:0000256" key="8">
    <source>
        <dbReference type="SAM" id="MobiDB-lite"/>
    </source>
</evidence>
<keyword evidence="2" id="KW-0479">Metal-binding</keyword>